<dbReference type="InterPro" id="IPR000182">
    <property type="entry name" value="GNAT_dom"/>
</dbReference>
<keyword evidence="1" id="KW-0012">Acyltransferase</keyword>
<reference evidence="3 4" key="1">
    <citation type="submission" date="2014-06" db="EMBL/GenBank/DDBJ databases">
        <authorList>
            <person name="Swart Estienne"/>
        </authorList>
    </citation>
    <scope>NUCLEOTIDE SEQUENCE [LARGE SCALE GENOMIC DNA]</scope>
    <source>
        <strain evidence="3 4">130c</strain>
    </source>
</reference>
<comment type="pathway">
    <text evidence="1">Nucleotide-sugar biosynthesis; UDP-N-acetyl-alpha-D-glucosamine biosynthesis; N-acetyl-alpha-D-glucosamine 1-phosphate from alpha-D-glucosamine 6-phosphate (route I): step 1/2.</text>
</comment>
<dbReference type="InParanoid" id="A0A078A7U2"/>
<dbReference type="Pfam" id="PF00583">
    <property type="entry name" value="Acetyltransf_1"/>
    <property type="match status" value="1"/>
</dbReference>
<dbReference type="Gene3D" id="3.40.630.30">
    <property type="match status" value="1"/>
</dbReference>
<comment type="similarity">
    <text evidence="1">Belongs to the acetyltransferase family. GNA1 subfamily.</text>
</comment>
<evidence type="ECO:0000313" key="3">
    <source>
        <dbReference type="EMBL" id="CDW77906.1"/>
    </source>
</evidence>
<dbReference type="PROSITE" id="PS51186">
    <property type="entry name" value="GNAT"/>
    <property type="match status" value="1"/>
</dbReference>
<dbReference type="InterPro" id="IPR039143">
    <property type="entry name" value="GNPNAT1-like"/>
</dbReference>
<keyword evidence="4" id="KW-1185">Reference proteome</keyword>
<dbReference type="EC" id="2.3.1.4" evidence="1"/>
<name>A0A078A7U2_STYLE</name>
<dbReference type="PANTHER" id="PTHR13355:SF11">
    <property type="entry name" value="GLUCOSAMINE 6-PHOSPHATE N-ACETYLTRANSFERASE"/>
    <property type="match status" value="1"/>
</dbReference>
<dbReference type="OrthoDB" id="10039976at2759"/>
<sequence>MKSSNSSQKTLSPADMLKMEAEILKKASDSEFEFRHLRRDDFEKGFLDTLSQLTVVGQVTKEDFEKRFDEMFPKRQEIYKIIVLLDKRADYIIGAGTVFFEKKFIRNTSTCGHIEDVNVDSTYRGNNLGVRMINILKEISCLNNCYKIIVDCADHNIKFYELVTIFQSFNINSVASNQRKDVCAGIVTRVDDDQIT</sequence>
<dbReference type="EMBL" id="CCKQ01006587">
    <property type="protein sequence ID" value="CDW77906.1"/>
    <property type="molecule type" value="Genomic_DNA"/>
</dbReference>
<organism evidence="3 4">
    <name type="scientific">Stylonychia lemnae</name>
    <name type="common">Ciliate</name>
    <dbReference type="NCBI Taxonomy" id="5949"/>
    <lineage>
        <taxon>Eukaryota</taxon>
        <taxon>Sar</taxon>
        <taxon>Alveolata</taxon>
        <taxon>Ciliophora</taxon>
        <taxon>Intramacronucleata</taxon>
        <taxon>Spirotrichea</taxon>
        <taxon>Stichotrichia</taxon>
        <taxon>Sporadotrichida</taxon>
        <taxon>Oxytrichidae</taxon>
        <taxon>Stylonychinae</taxon>
        <taxon>Stylonychia</taxon>
    </lineage>
</organism>
<evidence type="ECO:0000256" key="1">
    <source>
        <dbReference type="RuleBase" id="RU365086"/>
    </source>
</evidence>
<dbReference type="OMA" id="NQRYDWI"/>
<comment type="catalytic activity">
    <reaction evidence="1">
        <text>D-glucosamine 6-phosphate + acetyl-CoA = N-acetyl-D-glucosamine 6-phosphate + CoA + H(+)</text>
        <dbReference type="Rhea" id="RHEA:10292"/>
        <dbReference type="ChEBI" id="CHEBI:15378"/>
        <dbReference type="ChEBI" id="CHEBI:57287"/>
        <dbReference type="ChEBI" id="CHEBI:57288"/>
        <dbReference type="ChEBI" id="CHEBI:57513"/>
        <dbReference type="ChEBI" id="CHEBI:58725"/>
        <dbReference type="EC" id="2.3.1.4"/>
    </reaction>
</comment>
<evidence type="ECO:0000313" key="4">
    <source>
        <dbReference type="Proteomes" id="UP000039865"/>
    </source>
</evidence>
<dbReference type="GO" id="GO:0006048">
    <property type="term" value="P:UDP-N-acetylglucosamine biosynthetic process"/>
    <property type="evidence" value="ECO:0007669"/>
    <property type="project" value="UniProtKB-UniRule"/>
</dbReference>
<dbReference type="PANTHER" id="PTHR13355">
    <property type="entry name" value="GLUCOSAMINE 6-PHOSPHATE N-ACETYLTRANSFERASE"/>
    <property type="match status" value="1"/>
</dbReference>
<accession>A0A078A7U2</accession>
<dbReference type="UniPathway" id="UPA00113">
    <property type="reaction ID" value="UER00529"/>
</dbReference>
<dbReference type="SUPFAM" id="SSF55729">
    <property type="entry name" value="Acyl-CoA N-acyltransferases (Nat)"/>
    <property type="match status" value="1"/>
</dbReference>
<feature type="domain" description="N-acetyltransferase" evidence="2">
    <location>
        <begin position="32"/>
        <end position="193"/>
    </location>
</feature>
<evidence type="ECO:0000259" key="2">
    <source>
        <dbReference type="PROSITE" id="PS51186"/>
    </source>
</evidence>
<proteinExistence type="inferred from homology"/>
<gene>
    <name evidence="3" type="primary">Contig18170.g19314</name>
    <name evidence="3" type="ORF">STYLEM_6874</name>
</gene>
<protein>
    <recommendedName>
        <fullName evidence="1">Glucosamine 6-phosphate N-acetyltransferase</fullName>
        <ecNumber evidence="1">2.3.1.4</ecNumber>
    </recommendedName>
</protein>
<keyword evidence="1 3" id="KW-0808">Transferase</keyword>
<dbReference type="Proteomes" id="UP000039865">
    <property type="component" value="Unassembled WGS sequence"/>
</dbReference>
<dbReference type="InterPro" id="IPR016181">
    <property type="entry name" value="Acyl_CoA_acyltransferase"/>
</dbReference>
<dbReference type="AlphaFoldDB" id="A0A078A7U2"/>
<dbReference type="GO" id="GO:0004343">
    <property type="term" value="F:glucosamine 6-phosphate N-acetyltransferase activity"/>
    <property type="evidence" value="ECO:0007669"/>
    <property type="project" value="UniProtKB-UniRule"/>
</dbReference>